<accession>A0A2W5SB68</accession>
<dbReference type="Proteomes" id="UP000249135">
    <property type="component" value="Unassembled WGS sequence"/>
</dbReference>
<evidence type="ECO:0000313" key="1">
    <source>
        <dbReference type="EMBL" id="PZQ76923.1"/>
    </source>
</evidence>
<reference evidence="1 2" key="1">
    <citation type="submission" date="2017-08" db="EMBL/GenBank/DDBJ databases">
        <title>Infants hospitalized years apart are colonized by the same room-sourced microbial strains.</title>
        <authorList>
            <person name="Brooks B."/>
            <person name="Olm M.R."/>
            <person name="Firek B.A."/>
            <person name="Baker R."/>
            <person name="Thomas B.C."/>
            <person name="Morowitz M.J."/>
            <person name="Banfield J.F."/>
        </authorList>
    </citation>
    <scope>NUCLEOTIDE SEQUENCE [LARGE SCALE GENOMIC DNA]</scope>
    <source>
        <strain evidence="1">S2_005_003_R2_41</strain>
    </source>
</reference>
<organism evidence="1 2">
    <name type="scientific">Variovorax paradoxus</name>
    <dbReference type="NCBI Taxonomy" id="34073"/>
    <lineage>
        <taxon>Bacteria</taxon>
        <taxon>Pseudomonadati</taxon>
        <taxon>Pseudomonadota</taxon>
        <taxon>Betaproteobacteria</taxon>
        <taxon>Burkholderiales</taxon>
        <taxon>Comamonadaceae</taxon>
        <taxon>Variovorax</taxon>
    </lineage>
</organism>
<dbReference type="Gene3D" id="1.20.120.520">
    <property type="entry name" value="nmb1532 protein domain like"/>
    <property type="match status" value="2"/>
</dbReference>
<proteinExistence type="predicted"/>
<protein>
    <submittedName>
        <fullName evidence="1">Hemerythrin</fullName>
    </submittedName>
</protein>
<sequence>MTHRAAQVIRGEHAAIAAMLRTVLLLLAQHRREHTLPRFDALRAMLFYADEFPAREHHRKETELLFTRLRARTPLWRDQLDQLDSEHARGDFYLQHMAMEECDILPLAERVLTAEDWADLDAAFAEPAPPGELPDAAYQALFTQIVNQVPAPLGLGAAAH</sequence>
<dbReference type="AlphaFoldDB" id="A0A2W5SB68"/>
<gene>
    <name evidence="1" type="ORF">DI563_05600</name>
</gene>
<dbReference type="EMBL" id="QFPP01000036">
    <property type="protein sequence ID" value="PZQ76923.1"/>
    <property type="molecule type" value="Genomic_DNA"/>
</dbReference>
<evidence type="ECO:0000313" key="2">
    <source>
        <dbReference type="Proteomes" id="UP000249135"/>
    </source>
</evidence>
<comment type="caution">
    <text evidence="1">The sequence shown here is derived from an EMBL/GenBank/DDBJ whole genome shotgun (WGS) entry which is preliminary data.</text>
</comment>
<name>A0A2W5SB68_VARPD</name>